<evidence type="ECO:0000256" key="1">
    <source>
        <dbReference type="ARBA" id="ARBA00010605"/>
    </source>
</evidence>
<evidence type="ECO:0000259" key="8">
    <source>
        <dbReference type="PROSITE" id="PS00651"/>
    </source>
</evidence>
<evidence type="ECO:0000256" key="4">
    <source>
        <dbReference type="ARBA" id="ARBA00022980"/>
    </source>
</evidence>
<dbReference type="InterPro" id="IPR020069">
    <property type="entry name" value="Ribosomal_bL9_C"/>
</dbReference>
<dbReference type="EMBL" id="BARW01007371">
    <property type="protein sequence ID" value="GAI87040.1"/>
    <property type="molecule type" value="Genomic_DNA"/>
</dbReference>
<dbReference type="Pfam" id="PF03948">
    <property type="entry name" value="Ribosomal_L9_C"/>
    <property type="match status" value="1"/>
</dbReference>
<dbReference type="GO" id="GO:1990904">
    <property type="term" value="C:ribonucleoprotein complex"/>
    <property type="evidence" value="ECO:0007669"/>
    <property type="project" value="UniProtKB-KW"/>
</dbReference>
<evidence type="ECO:0000256" key="3">
    <source>
        <dbReference type="ARBA" id="ARBA00022884"/>
    </source>
</evidence>
<evidence type="ECO:0000256" key="5">
    <source>
        <dbReference type="ARBA" id="ARBA00023274"/>
    </source>
</evidence>
<evidence type="ECO:0000256" key="6">
    <source>
        <dbReference type="ARBA" id="ARBA00035456"/>
    </source>
</evidence>
<dbReference type="AlphaFoldDB" id="X1THK2"/>
<dbReference type="InterPro" id="IPR036935">
    <property type="entry name" value="Ribosomal_bL9_N_sf"/>
</dbReference>
<dbReference type="SUPFAM" id="SSF55658">
    <property type="entry name" value="L9 N-domain-like"/>
    <property type="match status" value="1"/>
</dbReference>
<dbReference type="GO" id="GO:0005840">
    <property type="term" value="C:ribosome"/>
    <property type="evidence" value="ECO:0007669"/>
    <property type="project" value="UniProtKB-KW"/>
</dbReference>
<dbReference type="InterPro" id="IPR020070">
    <property type="entry name" value="Ribosomal_bL9_N"/>
</dbReference>
<feature type="domain" description="Ribosomal protein L9" evidence="8">
    <location>
        <begin position="13"/>
        <end position="40"/>
    </location>
</feature>
<dbReference type="HAMAP" id="MF_00503">
    <property type="entry name" value="Ribosomal_bL9"/>
    <property type="match status" value="1"/>
</dbReference>
<dbReference type="Pfam" id="PF01281">
    <property type="entry name" value="Ribosomal_L9_N"/>
    <property type="match status" value="1"/>
</dbReference>
<dbReference type="GO" id="GO:0019843">
    <property type="term" value="F:rRNA binding"/>
    <property type="evidence" value="ECO:0007669"/>
    <property type="project" value="UniProtKB-KW"/>
</dbReference>
<dbReference type="NCBIfam" id="TIGR00158">
    <property type="entry name" value="L9"/>
    <property type="match status" value="1"/>
</dbReference>
<reference evidence="9" key="1">
    <citation type="journal article" date="2014" name="Front. Microbiol.">
        <title>High frequency of phylogenetically diverse reductive dehalogenase-homologous genes in deep subseafloor sedimentary metagenomes.</title>
        <authorList>
            <person name="Kawai M."/>
            <person name="Futagami T."/>
            <person name="Toyoda A."/>
            <person name="Takaki Y."/>
            <person name="Nishi S."/>
            <person name="Hori S."/>
            <person name="Arai W."/>
            <person name="Tsubouchi T."/>
            <person name="Morono Y."/>
            <person name="Uchiyama I."/>
            <person name="Ito T."/>
            <person name="Fujiyama A."/>
            <person name="Inagaki F."/>
            <person name="Takami H."/>
        </authorList>
    </citation>
    <scope>NUCLEOTIDE SEQUENCE</scope>
    <source>
        <strain evidence="9">Expedition CK06-06</strain>
    </source>
</reference>
<dbReference type="Gene3D" id="3.40.5.10">
    <property type="entry name" value="Ribosomal protein L9, N-terminal domain"/>
    <property type="match status" value="1"/>
</dbReference>
<dbReference type="InterPro" id="IPR009027">
    <property type="entry name" value="Ribosomal_bL9/RNase_H1_N"/>
</dbReference>
<dbReference type="Gene3D" id="3.10.430.100">
    <property type="entry name" value="Ribosomal protein L9, C-terminal domain"/>
    <property type="match status" value="1"/>
</dbReference>
<sequence length="126" mass="14323">MKVILKENVESLGTTGDTLKVADGYARNFLIPRGLAIEASNKNIKTLEHEKRLIAQKREREKKKAESLLEKFLNITCTIPKRIGEQDKLFGSVTTKDIEKSLREQGIEVEKKNIIIEEPIKSLGEF</sequence>
<feature type="coiled-coil region" evidence="7">
    <location>
        <begin position="37"/>
        <end position="64"/>
    </location>
</feature>
<comment type="similarity">
    <text evidence="1">Belongs to the bacterial ribosomal protein bL9 family.</text>
</comment>
<keyword evidence="5" id="KW-0687">Ribonucleoprotein</keyword>
<accession>X1THK2</accession>
<dbReference type="InterPro" id="IPR020594">
    <property type="entry name" value="Ribosomal_bL9_bac/chp"/>
</dbReference>
<evidence type="ECO:0000256" key="7">
    <source>
        <dbReference type="SAM" id="Coils"/>
    </source>
</evidence>
<proteinExistence type="inferred from homology"/>
<dbReference type="PANTHER" id="PTHR21368">
    <property type="entry name" value="50S RIBOSOMAL PROTEIN L9"/>
    <property type="match status" value="1"/>
</dbReference>
<evidence type="ECO:0000313" key="9">
    <source>
        <dbReference type="EMBL" id="GAI87040.1"/>
    </source>
</evidence>
<keyword evidence="7" id="KW-0175">Coiled coil</keyword>
<dbReference type="FunFam" id="3.40.5.10:FF:000003">
    <property type="entry name" value="50S ribosomal protein L9"/>
    <property type="match status" value="1"/>
</dbReference>
<evidence type="ECO:0000256" key="2">
    <source>
        <dbReference type="ARBA" id="ARBA00022730"/>
    </source>
</evidence>
<protein>
    <recommendedName>
        <fullName evidence="6">50S ribosomal protein L9</fullName>
    </recommendedName>
</protein>
<name>X1THK2_9ZZZZ</name>
<dbReference type="InterPro" id="IPR000244">
    <property type="entry name" value="Ribosomal_bL9"/>
</dbReference>
<organism evidence="9">
    <name type="scientific">marine sediment metagenome</name>
    <dbReference type="NCBI Taxonomy" id="412755"/>
    <lineage>
        <taxon>unclassified sequences</taxon>
        <taxon>metagenomes</taxon>
        <taxon>ecological metagenomes</taxon>
    </lineage>
</organism>
<keyword evidence="4" id="KW-0689">Ribosomal protein</keyword>
<keyword evidence="3" id="KW-0694">RNA-binding</keyword>
<dbReference type="InterPro" id="IPR036791">
    <property type="entry name" value="Ribosomal_bL9_C_sf"/>
</dbReference>
<gene>
    <name evidence="9" type="ORF">S12H4_15361</name>
</gene>
<dbReference type="SUPFAM" id="SSF55653">
    <property type="entry name" value="Ribosomal protein L9 C-domain"/>
    <property type="match status" value="1"/>
</dbReference>
<dbReference type="PROSITE" id="PS00651">
    <property type="entry name" value="RIBOSOMAL_L9"/>
    <property type="match status" value="1"/>
</dbReference>
<comment type="caution">
    <text evidence="9">The sequence shown here is derived from an EMBL/GenBank/DDBJ whole genome shotgun (WGS) entry which is preliminary data.</text>
</comment>
<dbReference type="GO" id="GO:0003735">
    <property type="term" value="F:structural constituent of ribosome"/>
    <property type="evidence" value="ECO:0007669"/>
    <property type="project" value="InterPro"/>
</dbReference>
<keyword evidence="2" id="KW-0699">rRNA-binding</keyword>
<feature type="non-terminal residue" evidence="9">
    <location>
        <position position="126"/>
    </location>
</feature>
<dbReference type="GO" id="GO:0006412">
    <property type="term" value="P:translation"/>
    <property type="evidence" value="ECO:0007669"/>
    <property type="project" value="InterPro"/>
</dbReference>